<dbReference type="Gene3D" id="3.90.1750.20">
    <property type="entry name" value="Putative Large Serine Recombinase, Chain B, Domain 2"/>
    <property type="match status" value="1"/>
</dbReference>
<evidence type="ECO:0000259" key="2">
    <source>
        <dbReference type="PROSITE" id="PS51737"/>
    </source>
</evidence>
<organism evidence="3">
    <name type="scientific">bioreactor metagenome</name>
    <dbReference type="NCBI Taxonomy" id="1076179"/>
    <lineage>
        <taxon>unclassified sequences</taxon>
        <taxon>metagenomes</taxon>
        <taxon>ecological metagenomes</taxon>
    </lineage>
</organism>
<gene>
    <name evidence="3" type="ORF">SDC9_71147</name>
</gene>
<comment type="caution">
    <text evidence="3">The sequence shown here is derived from an EMBL/GenBank/DDBJ whole genome shotgun (WGS) entry which is preliminary data.</text>
</comment>
<feature type="domain" description="Resolvase/invertase-type recombinase catalytic" evidence="1">
    <location>
        <begin position="24"/>
        <end position="172"/>
    </location>
</feature>
<dbReference type="AlphaFoldDB" id="A0A644YEV0"/>
<sequence>MSEMITFENLAQVAPVKSQNAVRRVAAYCRVSTLAEEQELSYETQCAYYKRLIEADPTMMLVGVYGDQGGSGLMIKKRPEFQRMMSDCLAGKIDLVMTKSISRFARNLGDCVNCVRLLREKGIPVIFQKEGVVSTDPSCELLLSVLASMAQQEVHALSENLRWSLEYRNASGNTSRVARYGYRKIEDEAGKRVWRIHEPEAQRVRLAFQMAVEGIQYRDIRHALNNIEIKEGTGVQWPQNRIISMLTSEVYIGDILTNKTFTADYLTRRISKNTGQKPQFYLEGHHEPIIDKATFEKAGEMIQQEKLKTRKGRHTKK</sequence>
<accession>A0A644YEV0</accession>
<dbReference type="PANTHER" id="PTHR30461">
    <property type="entry name" value="DNA-INVERTASE FROM LAMBDOID PROPHAGE"/>
    <property type="match status" value="1"/>
</dbReference>
<dbReference type="SMART" id="SM00857">
    <property type="entry name" value="Resolvase"/>
    <property type="match status" value="1"/>
</dbReference>
<dbReference type="Gene3D" id="3.40.50.1390">
    <property type="entry name" value="Resolvase, N-terminal catalytic domain"/>
    <property type="match status" value="1"/>
</dbReference>
<dbReference type="PROSITE" id="PS51737">
    <property type="entry name" value="RECOMBINASE_DNA_BIND"/>
    <property type="match status" value="1"/>
</dbReference>
<dbReference type="SUPFAM" id="SSF53041">
    <property type="entry name" value="Resolvase-like"/>
    <property type="match status" value="1"/>
</dbReference>
<dbReference type="InterPro" id="IPR050639">
    <property type="entry name" value="SSR_resolvase"/>
</dbReference>
<reference evidence="3" key="1">
    <citation type="submission" date="2019-08" db="EMBL/GenBank/DDBJ databases">
        <authorList>
            <person name="Kucharzyk K."/>
            <person name="Murdoch R.W."/>
            <person name="Higgins S."/>
            <person name="Loffler F."/>
        </authorList>
    </citation>
    <scope>NUCLEOTIDE SEQUENCE</scope>
</reference>
<dbReference type="PROSITE" id="PS51736">
    <property type="entry name" value="RECOMBINASES_3"/>
    <property type="match status" value="1"/>
</dbReference>
<dbReference type="InterPro" id="IPR006119">
    <property type="entry name" value="Resolv_N"/>
</dbReference>
<name>A0A644YEV0_9ZZZZ</name>
<dbReference type="PANTHER" id="PTHR30461:SF23">
    <property type="entry name" value="DNA RECOMBINASE-RELATED"/>
    <property type="match status" value="1"/>
</dbReference>
<evidence type="ECO:0000259" key="1">
    <source>
        <dbReference type="PROSITE" id="PS51736"/>
    </source>
</evidence>
<dbReference type="GO" id="GO:0003677">
    <property type="term" value="F:DNA binding"/>
    <property type="evidence" value="ECO:0007669"/>
    <property type="project" value="InterPro"/>
</dbReference>
<dbReference type="EMBL" id="VSSQ01004315">
    <property type="protein sequence ID" value="MPM24664.1"/>
    <property type="molecule type" value="Genomic_DNA"/>
</dbReference>
<evidence type="ECO:0000313" key="3">
    <source>
        <dbReference type="EMBL" id="MPM24664.1"/>
    </source>
</evidence>
<dbReference type="InterPro" id="IPR011109">
    <property type="entry name" value="DNA_bind_recombinase_dom"/>
</dbReference>
<proteinExistence type="predicted"/>
<dbReference type="GO" id="GO:0000150">
    <property type="term" value="F:DNA strand exchange activity"/>
    <property type="evidence" value="ECO:0007669"/>
    <property type="project" value="InterPro"/>
</dbReference>
<feature type="domain" description="Recombinase" evidence="2">
    <location>
        <begin position="179"/>
        <end position="308"/>
    </location>
</feature>
<protein>
    <submittedName>
        <fullName evidence="3">Uncharacterized protein</fullName>
    </submittedName>
</protein>
<dbReference type="Pfam" id="PF00239">
    <property type="entry name" value="Resolvase"/>
    <property type="match status" value="1"/>
</dbReference>
<dbReference type="CDD" id="cd00338">
    <property type="entry name" value="Ser_Recombinase"/>
    <property type="match status" value="1"/>
</dbReference>
<dbReference type="InterPro" id="IPR038109">
    <property type="entry name" value="DNA_bind_recomb_sf"/>
</dbReference>
<dbReference type="Pfam" id="PF07508">
    <property type="entry name" value="Recombinase"/>
    <property type="match status" value="1"/>
</dbReference>
<dbReference type="InterPro" id="IPR036162">
    <property type="entry name" value="Resolvase-like_N_sf"/>
</dbReference>